<evidence type="ECO:0000313" key="5">
    <source>
        <dbReference type="Proteomes" id="UP001383192"/>
    </source>
</evidence>
<dbReference type="InterPro" id="IPR036291">
    <property type="entry name" value="NAD(P)-bd_dom_sf"/>
</dbReference>
<dbReference type="Pfam" id="PF01370">
    <property type="entry name" value="Epimerase"/>
    <property type="match status" value="1"/>
</dbReference>
<dbReference type="PANTHER" id="PTHR10366:SF564">
    <property type="entry name" value="STEROL-4-ALPHA-CARBOXYLATE 3-DEHYDROGENASE, DECARBOXYLATING"/>
    <property type="match status" value="1"/>
</dbReference>
<reference evidence="4 5" key="1">
    <citation type="submission" date="2024-01" db="EMBL/GenBank/DDBJ databases">
        <title>A draft genome for a cacao thread blight-causing isolate of Paramarasmius palmivorus.</title>
        <authorList>
            <person name="Baruah I.K."/>
            <person name="Bukari Y."/>
            <person name="Amoako-Attah I."/>
            <person name="Meinhardt L.W."/>
            <person name="Bailey B.A."/>
            <person name="Cohen S.P."/>
        </authorList>
    </citation>
    <scope>NUCLEOTIDE SEQUENCE [LARGE SCALE GENOMIC DNA]</scope>
    <source>
        <strain evidence="4 5">GH-12</strain>
    </source>
</reference>
<keyword evidence="1" id="KW-0560">Oxidoreductase</keyword>
<dbReference type="InterPro" id="IPR050425">
    <property type="entry name" value="NAD(P)_dehydrat-like"/>
</dbReference>
<dbReference type="EMBL" id="JAYKXP010000010">
    <property type="protein sequence ID" value="KAK7053200.1"/>
    <property type="molecule type" value="Genomic_DNA"/>
</dbReference>
<evidence type="ECO:0000256" key="2">
    <source>
        <dbReference type="ARBA" id="ARBA00023445"/>
    </source>
</evidence>
<name>A0AAW0DQ60_9AGAR</name>
<evidence type="ECO:0000313" key="4">
    <source>
        <dbReference type="EMBL" id="KAK7053200.1"/>
    </source>
</evidence>
<protein>
    <recommendedName>
        <fullName evidence="3">NAD-dependent epimerase/dehydratase domain-containing protein</fullName>
    </recommendedName>
</protein>
<dbReference type="SUPFAM" id="SSF51735">
    <property type="entry name" value="NAD(P)-binding Rossmann-fold domains"/>
    <property type="match status" value="1"/>
</dbReference>
<accession>A0AAW0DQ60</accession>
<dbReference type="GO" id="GO:0016616">
    <property type="term" value="F:oxidoreductase activity, acting on the CH-OH group of donors, NAD or NADP as acceptor"/>
    <property type="evidence" value="ECO:0007669"/>
    <property type="project" value="TreeGrafter"/>
</dbReference>
<organism evidence="4 5">
    <name type="scientific">Paramarasmius palmivorus</name>
    <dbReference type="NCBI Taxonomy" id="297713"/>
    <lineage>
        <taxon>Eukaryota</taxon>
        <taxon>Fungi</taxon>
        <taxon>Dikarya</taxon>
        <taxon>Basidiomycota</taxon>
        <taxon>Agaricomycotina</taxon>
        <taxon>Agaricomycetes</taxon>
        <taxon>Agaricomycetidae</taxon>
        <taxon>Agaricales</taxon>
        <taxon>Marasmiineae</taxon>
        <taxon>Marasmiaceae</taxon>
        <taxon>Paramarasmius</taxon>
    </lineage>
</organism>
<sequence length="354" mass="39093">MTKTVLITGASGYVGAHVCEQLLVAGFNVRAVVRRGKIESLRRSFTSHSGRLEVAELHDLTKDDFSGVLEGVFAVVHVAVYFPAQNEEVEKMITGTVDASMNIIKQAEAAGVKHIVVTGAVAAVMNPRGTFNHDDWNPITKEAALSNTDWFTVYSAGKKYSELAIWEWAEAHPHVEVTVLASPIVYGPWPSEFYMPDPNFGSSTIIMWHLLKPDGKFGQVMVPLYVDVRDLAKAHVLATTHSAPTSTVGRKRLVLVSPHAADWTKAVNVIKERRPELADRVIKRNPPKFPPLFPVDFARVEEVLGMKLSDFRTFEETIIDSVDNCVRLEKEWVGNGKEVNIPDIDPAITAPDSA</sequence>
<dbReference type="AlphaFoldDB" id="A0AAW0DQ60"/>
<comment type="similarity">
    <text evidence="2">Belongs to the NAD(P)-dependent epimerase/dehydratase family. Dihydroflavonol-4-reductase subfamily.</text>
</comment>
<feature type="domain" description="NAD-dependent epimerase/dehydratase" evidence="3">
    <location>
        <begin position="5"/>
        <end position="241"/>
    </location>
</feature>
<dbReference type="PANTHER" id="PTHR10366">
    <property type="entry name" value="NAD DEPENDENT EPIMERASE/DEHYDRATASE"/>
    <property type="match status" value="1"/>
</dbReference>
<gene>
    <name evidence="4" type="ORF">VNI00_003819</name>
</gene>
<dbReference type="Gene3D" id="3.40.50.720">
    <property type="entry name" value="NAD(P)-binding Rossmann-like Domain"/>
    <property type="match status" value="1"/>
</dbReference>
<comment type="caution">
    <text evidence="4">The sequence shown here is derived from an EMBL/GenBank/DDBJ whole genome shotgun (WGS) entry which is preliminary data.</text>
</comment>
<proteinExistence type="inferred from homology"/>
<dbReference type="Proteomes" id="UP001383192">
    <property type="component" value="Unassembled WGS sequence"/>
</dbReference>
<evidence type="ECO:0000259" key="3">
    <source>
        <dbReference type="Pfam" id="PF01370"/>
    </source>
</evidence>
<dbReference type="InterPro" id="IPR001509">
    <property type="entry name" value="Epimerase_deHydtase"/>
</dbReference>
<evidence type="ECO:0000256" key="1">
    <source>
        <dbReference type="ARBA" id="ARBA00023002"/>
    </source>
</evidence>
<keyword evidence="5" id="KW-1185">Reference proteome</keyword>